<feature type="transmembrane region" description="Helical" evidence="1">
    <location>
        <begin position="285"/>
        <end position="305"/>
    </location>
</feature>
<keyword evidence="1" id="KW-1133">Transmembrane helix</keyword>
<dbReference type="Pfam" id="PF10118">
    <property type="entry name" value="Metal_hydrol"/>
    <property type="match status" value="1"/>
</dbReference>
<keyword evidence="1" id="KW-0812">Transmembrane</keyword>
<evidence type="ECO:0000313" key="3">
    <source>
        <dbReference type="Proteomes" id="UP000244809"/>
    </source>
</evidence>
<dbReference type="InterPro" id="IPR016516">
    <property type="entry name" value="UCP07580"/>
</dbReference>
<dbReference type="PANTHER" id="PTHR39456">
    <property type="entry name" value="METAL-DEPENDENT HYDROLASE"/>
    <property type="match status" value="1"/>
</dbReference>
<keyword evidence="2" id="KW-0378">Hydrolase</keyword>
<organism evidence="2 3">
    <name type="scientific">Burkholderia cenocepacia</name>
    <dbReference type="NCBI Taxonomy" id="95486"/>
    <lineage>
        <taxon>Bacteria</taxon>
        <taxon>Pseudomonadati</taxon>
        <taxon>Pseudomonadota</taxon>
        <taxon>Betaproteobacteria</taxon>
        <taxon>Burkholderiales</taxon>
        <taxon>Burkholderiaceae</taxon>
        <taxon>Burkholderia</taxon>
        <taxon>Burkholderia cepacia complex</taxon>
    </lineage>
</organism>
<sequence length="337" mass="38543">MALALASNIQFGHGWWQRRRAYLRSPSSNNTPACADPARYVTTMYAKRTDDSMHERRNDAADIRRRNPRFCFADDIPRYWYRDNRRVTRFFDAFSIMFPLGEKFFVDSVRQYCDALPADGTLAAQVDAFLYQEATHIREHRAYNRRLARQGMPVDALEALMRRRQEQCRRVASPLLQLTFTACLEHYTAILADLLLRDPTIFDGADPSMAAIWRWHAIEETEHKSVAFDVFRACGGGAIKRYVIRTAAMLGVTACFIVDLGYFIVRLARADRDAGNWRSWTQLGWWLFGARGIVTRVLPAWLAWFSPRFHPDRIGNPATLAAARAALAADGVTTEPA</sequence>
<evidence type="ECO:0000313" key="2">
    <source>
        <dbReference type="EMBL" id="AWG29215.1"/>
    </source>
</evidence>
<proteinExistence type="predicted"/>
<protein>
    <submittedName>
        <fullName evidence="2">Metal-dependent hydrolase</fullName>
    </submittedName>
</protein>
<dbReference type="Proteomes" id="UP000244809">
    <property type="component" value="Chromosome 1"/>
</dbReference>
<name>A0AAD0NBY5_9BURK</name>
<feature type="transmembrane region" description="Helical" evidence="1">
    <location>
        <begin position="242"/>
        <end position="265"/>
    </location>
</feature>
<gene>
    <name evidence="2" type="ORF">B9Z07_10325</name>
</gene>
<dbReference type="EMBL" id="CP021067">
    <property type="protein sequence ID" value="AWG29215.1"/>
    <property type="molecule type" value="Genomic_DNA"/>
</dbReference>
<dbReference type="PIRSF" id="PIRSF007580">
    <property type="entry name" value="UCP07580"/>
    <property type="match status" value="1"/>
</dbReference>
<accession>A0AAD0NBY5</accession>
<dbReference type="GO" id="GO:0016787">
    <property type="term" value="F:hydrolase activity"/>
    <property type="evidence" value="ECO:0007669"/>
    <property type="project" value="UniProtKB-KW"/>
</dbReference>
<dbReference type="AlphaFoldDB" id="A0AAD0NBY5"/>
<evidence type="ECO:0000256" key="1">
    <source>
        <dbReference type="SAM" id="Phobius"/>
    </source>
</evidence>
<dbReference type="PANTHER" id="PTHR39456:SF1">
    <property type="entry name" value="METAL-DEPENDENT HYDROLASE"/>
    <property type="match status" value="1"/>
</dbReference>
<keyword evidence="1" id="KW-0472">Membrane</keyword>
<reference evidence="2 3" key="1">
    <citation type="submission" date="2017-04" db="EMBL/GenBank/DDBJ databases">
        <title>Complete genome sequence of Burkholderia cenocepacia PC184 Midwest clone.</title>
        <authorList>
            <person name="Mulks M.H."/>
            <person name="Cooper V.S."/>
        </authorList>
    </citation>
    <scope>NUCLEOTIDE SEQUENCE [LARGE SCALE GENOMIC DNA]</scope>
    <source>
        <strain evidence="2 3">PC184 Mulks</strain>
    </source>
</reference>